<accession>A0A7Y9I803</accession>
<dbReference type="Gene3D" id="1.10.3290.10">
    <property type="entry name" value="Fido-like domain"/>
    <property type="match status" value="1"/>
</dbReference>
<keyword evidence="2" id="KW-0547">Nucleotide-binding</keyword>
<dbReference type="PANTHER" id="PTHR13504">
    <property type="entry name" value="FIDO DOMAIN-CONTAINING PROTEIN DDB_G0283145"/>
    <property type="match status" value="1"/>
</dbReference>
<dbReference type="EMBL" id="JACCBU010000001">
    <property type="protein sequence ID" value="NYE71994.1"/>
    <property type="molecule type" value="Genomic_DNA"/>
</dbReference>
<dbReference type="AlphaFoldDB" id="A0A7Y9I803"/>
<evidence type="ECO:0000313" key="4">
    <source>
        <dbReference type="EMBL" id="NYE71994.1"/>
    </source>
</evidence>
<feature type="binding site" evidence="2">
    <location>
        <begin position="126"/>
        <end position="127"/>
    </location>
    <ligand>
        <name>ATP</name>
        <dbReference type="ChEBI" id="CHEBI:30616"/>
    </ligand>
</feature>
<dbReference type="PANTHER" id="PTHR13504:SF38">
    <property type="entry name" value="FIDO DOMAIN-CONTAINING PROTEIN"/>
    <property type="match status" value="1"/>
</dbReference>
<comment type="caution">
    <text evidence="4">The sequence shown here is derived from an EMBL/GenBank/DDBJ whole genome shotgun (WGS) entry which is preliminary data.</text>
</comment>
<reference evidence="4 5" key="1">
    <citation type="submission" date="2020-07" db="EMBL/GenBank/DDBJ databases">
        <title>Sequencing the genomes of 1000 actinobacteria strains.</title>
        <authorList>
            <person name="Klenk H.-P."/>
        </authorList>
    </citation>
    <scope>NUCLEOTIDE SEQUENCE [LARGE SCALE GENOMIC DNA]</scope>
    <source>
        <strain evidence="4 5">DSM 22083</strain>
    </source>
</reference>
<feature type="active site" evidence="1">
    <location>
        <position position="84"/>
    </location>
</feature>
<dbReference type="Pfam" id="PF02661">
    <property type="entry name" value="Fic"/>
    <property type="match status" value="1"/>
</dbReference>
<evidence type="ECO:0000256" key="1">
    <source>
        <dbReference type="PIRSR" id="PIRSR640198-1"/>
    </source>
</evidence>
<sequence length="254" mass="29246">MILQLHNTLLSGTRGAERLPGELRRSPVWVGSPTDSPDSAAYVPPLPDELPALIKDWEEFVNTPGDLPILIRCGLMHYQFETIHPFLDGNGRIGRLLINLMLMEEGRLGTPLLYLSGYLEQHRREYYERLQEVRERGAIQEWLQFFLTAVRRTADDAVRRAELLVETRERYLAVSTARPRLTTVVELIFSNPYMTVARLQGKTGLTHQATRNVIKDAVSRGWLEEVGRRDRGGRVYWVARELFDIIEAPWTYTT</sequence>
<dbReference type="RefSeq" id="WP_218871377.1">
    <property type="nucleotide sequence ID" value="NZ_JACCBU010000001.1"/>
</dbReference>
<evidence type="ECO:0000313" key="5">
    <source>
        <dbReference type="Proteomes" id="UP000569914"/>
    </source>
</evidence>
<dbReference type="PROSITE" id="PS51459">
    <property type="entry name" value="FIDO"/>
    <property type="match status" value="1"/>
</dbReference>
<dbReference type="InterPro" id="IPR036597">
    <property type="entry name" value="Fido-like_dom_sf"/>
</dbReference>
<evidence type="ECO:0000259" key="3">
    <source>
        <dbReference type="PROSITE" id="PS51459"/>
    </source>
</evidence>
<name>A0A7Y9I803_9ACTN</name>
<organism evidence="4 5">
    <name type="scientific">Microlunatus parietis</name>
    <dbReference type="NCBI Taxonomy" id="682979"/>
    <lineage>
        <taxon>Bacteria</taxon>
        <taxon>Bacillati</taxon>
        <taxon>Actinomycetota</taxon>
        <taxon>Actinomycetes</taxon>
        <taxon>Propionibacteriales</taxon>
        <taxon>Propionibacteriaceae</taxon>
        <taxon>Microlunatus</taxon>
    </lineage>
</organism>
<protein>
    <submittedName>
        <fullName evidence="4">Fic family protein</fullName>
    </submittedName>
</protein>
<dbReference type="InterPro" id="IPR003812">
    <property type="entry name" value="Fido"/>
</dbReference>
<dbReference type="InterPro" id="IPR040198">
    <property type="entry name" value="Fido_containing"/>
</dbReference>
<dbReference type="SUPFAM" id="SSF140931">
    <property type="entry name" value="Fic-like"/>
    <property type="match status" value="1"/>
</dbReference>
<feature type="binding site" evidence="2">
    <location>
        <begin position="88"/>
        <end position="95"/>
    </location>
    <ligand>
        <name>ATP</name>
        <dbReference type="ChEBI" id="CHEBI:30616"/>
    </ligand>
</feature>
<keyword evidence="2" id="KW-0067">ATP-binding</keyword>
<evidence type="ECO:0000256" key="2">
    <source>
        <dbReference type="PIRSR" id="PIRSR640198-2"/>
    </source>
</evidence>
<gene>
    <name evidence="4" type="ORF">BKA15_003323</name>
</gene>
<keyword evidence="5" id="KW-1185">Reference proteome</keyword>
<dbReference type="Proteomes" id="UP000569914">
    <property type="component" value="Unassembled WGS sequence"/>
</dbReference>
<dbReference type="GO" id="GO:0005524">
    <property type="term" value="F:ATP binding"/>
    <property type="evidence" value="ECO:0007669"/>
    <property type="project" value="UniProtKB-KW"/>
</dbReference>
<proteinExistence type="predicted"/>
<feature type="domain" description="Fido" evidence="3">
    <location>
        <begin position="1"/>
        <end position="148"/>
    </location>
</feature>